<accession>A0A176VEG0</accession>
<keyword evidence="5" id="KW-1185">Reference proteome</keyword>
<evidence type="ECO:0000256" key="1">
    <source>
        <dbReference type="ARBA" id="ARBA00007712"/>
    </source>
</evidence>
<dbReference type="InterPro" id="IPR039177">
    <property type="entry name" value="SMG9"/>
</dbReference>
<evidence type="ECO:0000256" key="3">
    <source>
        <dbReference type="SAM" id="MobiDB-lite"/>
    </source>
</evidence>
<evidence type="ECO:0000313" key="5">
    <source>
        <dbReference type="Proteomes" id="UP000077202"/>
    </source>
</evidence>
<dbReference type="PANTHER" id="PTHR14270">
    <property type="entry name" value="NONSENSE-MEDIATED MRNA DECAY FACTOR SMG9"/>
    <property type="match status" value="1"/>
</dbReference>
<protein>
    <recommendedName>
        <fullName evidence="6">Protein SMG9</fullName>
    </recommendedName>
</protein>
<dbReference type="AlphaFoldDB" id="A0A176VEG0"/>
<feature type="region of interest" description="Disordered" evidence="3">
    <location>
        <begin position="1"/>
        <end position="37"/>
    </location>
</feature>
<gene>
    <name evidence="4" type="ORF">AXG93_909s1090</name>
</gene>
<feature type="region of interest" description="Disordered" evidence="3">
    <location>
        <begin position="349"/>
        <end position="371"/>
    </location>
</feature>
<reference evidence="4" key="1">
    <citation type="submission" date="2016-03" db="EMBL/GenBank/DDBJ databases">
        <title>Mechanisms controlling the formation of the plant cell surface in tip-growing cells are functionally conserved among land plants.</title>
        <authorList>
            <person name="Honkanen S."/>
            <person name="Jones V.A."/>
            <person name="Morieri G."/>
            <person name="Champion C."/>
            <person name="Hetherington A.J."/>
            <person name="Kelly S."/>
            <person name="Saint-Marcoux D."/>
            <person name="Proust H."/>
            <person name="Prescott H."/>
            <person name="Dolan L."/>
        </authorList>
    </citation>
    <scope>NUCLEOTIDE SEQUENCE [LARGE SCALE GENOMIC DNA]</scope>
    <source>
        <tissue evidence="4">Whole gametophyte</tissue>
    </source>
</reference>
<dbReference type="GO" id="GO:0000184">
    <property type="term" value="P:nuclear-transcribed mRNA catabolic process, nonsense-mediated decay"/>
    <property type="evidence" value="ECO:0007669"/>
    <property type="project" value="UniProtKB-KW"/>
</dbReference>
<organism evidence="4 5">
    <name type="scientific">Marchantia polymorpha subsp. ruderalis</name>
    <dbReference type="NCBI Taxonomy" id="1480154"/>
    <lineage>
        <taxon>Eukaryota</taxon>
        <taxon>Viridiplantae</taxon>
        <taxon>Streptophyta</taxon>
        <taxon>Embryophyta</taxon>
        <taxon>Marchantiophyta</taxon>
        <taxon>Marchantiopsida</taxon>
        <taxon>Marchantiidae</taxon>
        <taxon>Marchantiales</taxon>
        <taxon>Marchantiaceae</taxon>
        <taxon>Marchantia</taxon>
    </lineage>
</organism>
<keyword evidence="2" id="KW-0866">Nonsense-mediated mRNA decay</keyword>
<evidence type="ECO:0000256" key="2">
    <source>
        <dbReference type="ARBA" id="ARBA00023161"/>
    </source>
</evidence>
<name>A0A176VEG0_MARPO</name>
<feature type="compositionally biased region" description="Gly residues" evidence="3">
    <location>
        <begin position="1"/>
        <end position="16"/>
    </location>
</feature>
<sequence>MAGIGSSGTGPSGGGPKILLAKPITPRPEGGTVGATGVGGAVKLMRDRDEDNAARARLPHGSLNLLLDSWDFNSDRLLPLMSENTDFTVVGVLGPPGVGKSTIMNELYGFDGTTTGVLPPFPTQTEDIKAAAKHCSVGIELRMSAERFILLDCQPVFSASVLMDLMRSDGFSNISVLGGDALSAELAHELMGLQLGVFLCSVCHVLLVVTEGVHDISMWRLMQTVEMLKQGIPDPSTLPSGQISSFEKDDIETIIDDEPEFFSDVIFVHTKLRKQECSLPEILRLERALSLFFPSPAFRKKSLVKYRPPQSHAVRPHFSNGDFLEKERVAPRGENGVISLSGRTPNLGKVQGGIRTVGKDGEDKGEKNIDEGKLDGDVNTFVLPLRVPDETTRNHHESYMAMLGKLRNQILSLPRRPFSRPLTEREWLRNAGRMWDLVKKSRVLTEYSKVLQSSGLYRRVELTTDLAAKRIQRAIAQHEERIVELPTSKKRPEFKEEGVIHRTWCNAV</sequence>
<comment type="similarity">
    <text evidence="1">Belongs to the SMG9 family.</text>
</comment>
<dbReference type="Proteomes" id="UP000077202">
    <property type="component" value="Unassembled WGS sequence"/>
</dbReference>
<dbReference type="InterPro" id="IPR027417">
    <property type="entry name" value="P-loop_NTPase"/>
</dbReference>
<evidence type="ECO:0008006" key="6">
    <source>
        <dbReference type="Google" id="ProtNLM"/>
    </source>
</evidence>
<comment type="caution">
    <text evidence="4">The sequence shown here is derived from an EMBL/GenBank/DDBJ whole genome shotgun (WGS) entry which is preliminary data.</text>
</comment>
<dbReference type="EMBL" id="LVLJ01003904">
    <property type="protein sequence ID" value="OAE19279.1"/>
    <property type="molecule type" value="Genomic_DNA"/>
</dbReference>
<dbReference type="SUPFAM" id="SSF52540">
    <property type="entry name" value="P-loop containing nucleoside triphosphate hydrolases"/>
    <property type="match status" value="1"/>
</dbReference>
<evidence type="ECO:0000313" key="4">
    <source>
        <dbReference type="EMBL" id="OAE19279.1"/>
    </source>
</evidence>
<feature type="compositionally biased region" description="Basic and acidic residues" evidence="3">
    <location>
        <begin position="357"/>
        <end position="371"/>
    </location>
</feature>
<dbReference type="PANTHER" id="PTHR14270:SF0">
    <property type="entry name" value="NONSENSE-MEDIATED MRNA DECAY FACTOR SMG9"/>
    <property type="match status" value="1"/>
</dbReference>
<proteinExistence type="inferred from homology"/>